<evidence type="ECO:0000259" key="6">
    <source>
        <dbReference type="Pfam" id="PF01232"/>
    </source>
</evidence>
<dbReference type="InterPro" id="IPR013131">
    <property type="entry name" value="Mannitol_DH_N"/>
</dbReference>
<dbReference type="SUPFAM" id="SSF48179">
    <property type="entry name" value="6-phosphogluconate dehydrogenase C-terminal domain-like"/>
    <property type="match status" value="1"/>
</dbReference>
<dbReference type="InterPro" id="IPR050988">
    <property type="entry name" value="Mannitol_DH/Oxidoreductase"/>
</dbReference>
<evidence type="ECO:0000256" key="4">
    <source>
        <dbReference type="ARBA" id="ARBA00038970"/>
    </source>
</evidence>
<organism evidence="8 10">
    <name type="scientific">Didymodactylos carnosus</name>
    <dbReference type="NCBI Taxonomy" id="1234261"/>
    <lineage>
        <taxon>Eukaryota</taxon>
        <taxon>Metazoa</taxon>
        <taxon>Spiralia</taxon>
        <taxon>Gnathifera</taxon>
        <taxon>Rotifera</taxon>
        <taxon>Eurotatoria</taxon>
        <taxon>Bdelloidea</taxon>
        <taxon>Philodinida</taxon>
        <taxon>Philodinidae</taxon>
        <taxon>Didymodactylos</taxon>
    </lineage>
</organism>
<accession>A0A814S671</accession>
<sequence length="505" mass="56944">MASQSEESVLSQMLTDKSKCSSMKVHKPSYDRTKLKHGIVHLSVGAFHRAHLAYYMDLLASEQNEINWGIVGVGIRMFDKPISDALQSQKGLYTLVSKGGNESDVDVRIIGSMIDYLFAPDSPEAVLDVLSHPDTKIASLTITESGYDLDINNAEIQHDLKNPQQPKTVFGFIVHALNRRKNAGIEPFTVMSCDNVQANGEVTKKCILSFVKALNNQDLLTYIQSKVTFPSAMVDRITPATTDSDRDYVLTKCGITDKWPVVTEPFVQWVIEDNFCNGRPPLEHLSSYNVLLTEHVEAYECMKMRLLNASHSSMCYLGYLMGYRYIHEIILDQDVKQYIEYLMNDEVSSTLPPVPGIDLELYKKTLITRFSNPNIKDTALRVCMDGASKFPKFLNPTIDQQLKSNQPKIHFSSLAIGAWIRYITGVDEENNPITLQDPLADQLNLKDIANNTKPNVKEILNINQVFGDLGKNEKFVKSVQDVVNLLYEKGSKATLKQWLNMYKSQ</sequence>
<dbReference type="Gene3D" id="3.40.50.720">
    <property type="entry name" value="NAD(P)-binding Rossmann-like Domain"/>
    <property type="match status" value="1"/>
</dbReference>
<keyword evidence="10" id="KW-1185">Reference proteome</keyword>
<dbReference type="InterPro" id="IPR008927">
    <property type="entry name" value="6-PGluconate_DH-like_C_sf"/>
</dbReference>
<dbReference type="Proteomes" id="UP000681722">
    <property type="component" value="Unassembled WGS sequence"/>
</dbReference>
<dbReference type="InterPro" id="IPR000669">
    <property type="entry name" value="Mannitol_DH"/>
</dbReference>
<evidence type="ECO:0000256" key="2">
    <source>
        <dbReference type="ARBA" id="ARBA00023002"/>
    </source>
</evidence>
<feature type="domain" description="Mannitol dehydrogenase N-terminal" evidence="6">
    <location>
        <begin position="38"/>
        <end position="283"/>
    </location>
</feature>
<comment type="caution">
    <text evidence="8">The sequence shown here is derived from an EMBL/GenBank/DDBJ whole genome shotgun (WGS) entry which is preliminary data.</text>
</comment>
<protein>
    <recommendedName>
        <fullName evidence="4">mannitol 2-dehydrogenase</fullName>
        <ecNumber evidence="4">1.1.1.67</ecNumber>
    </recommendedName>
</protein>
<dbReference type="OrthoDB" id="418169at2759"/>
<evidence type="ECO:0000256" key="5">
    <source>
        <dbReference type="ARBA" id="ARBA00047733"/>
    </source>
</evidence>
<dbReference type="InterPro" id="IPR013118">
    <property type="entry name" value="Mannitol_DH_C"/>
</dbReference>
<feature type="domain" description="Mannitol dehydrogenase C-terminal" evidence="7">
    <location>
        <begin position="295"/>
        <end position="483"/>
    </location>
</feature>
<dbReference type="Proteomes" id="UP000663829">
    <property type="component" value="Unassembled WGS sequence"/>
</dbReference>
<evidence type="ECO:0000313" key="8">
    <source>
        <dbReference type="EMBL" id="CAF1143732.1"/>
    </source>
</evidence>
<keyword evidence="2" id="KW-0560">Oxidoreductase</keyword>
<dbReference type="SUPFAM" id="SSF51735">
    <property type="entry name" value="NAD(P)-binding Rossmann-fold domains"/>
    <property type="match status" value="1"/>
</dbReference>
<dbReference type="GO" id="GO:0046029">
    <property type="term" value="F:mannitol dehydrogenase activity"/>
    <property type="evidence" value="ECO:0007669"/>
    <property type="project" value="TreeGrafter"/>
</dbReference>
<comment type="similarity">
    <text evidence="1">Belongs to the mannitol dehydrogenase family.</text>
</comment>
<name>A0A814S671_9BILA</name>
<dbReference type="Pfam" id="PF01232">
    <property type="entry name" value="Mannitol_dh"/>
    <property type="match status" value="1"/>
</dbReference>
<dbReference type="PROSITE" id="PS00974">
    <property type="entry name" value="MANNITOL_DHGENASE"/>
    <property type="match status" value="1"/>
</dbReference>
<dbReference type="Gene3D" id="1.10.1040.10">
    <property type="entry name" value="N-(1-d-carboxylethyl)-l-norvaline Dehydrogenase, domain 2"/>
    <property type="match status" value="1"/>
</dbReference>
<evidence type="ECO:0000259" key="7">
    <source>
        <dbReference type="Pfam" id="PF08125"/>
    </source>
</evidence>
<dbReference type="InterPro" id="IPR036291">
    <property type="entry name" value="NAD(P)-bd_dom_sf"/>
</dbReference>
<dbReference type="EMBL" id="CAJOBC010006676">
    <property type="protein sequence ID" value="CAF3907355.1"/>
    <property type="molecule type" value="Genomic_DNA"/>
</dbReference>
<comment type="catalytic activity">
    <reaction evidence="5">
        <text>D-mannitol + NAD(+) = D-fructose + NADH + H(+)</text>
        <dbReference type="Rhea" id="RHEA:12084"/>
        <dbReference type="ChEBI" id="CHEBI:15378"/>
        <dbReference type="ChEBI" id="CHEBI:16899"/>
        <dbReference type="ChEBI" id="CHEBI:37721"/>
        <dbReference type="ChEBI" id="CHEBI:57540"/>
        <dbReference type="ChEBI" id="CHEBI:57945"/>
        <dbReference type="EC" id="1.1.1.67"/>
    </reaction>
</comment>
<evidence type="ECO:0000256" key="1">
    <source>
        <dbReference type="ARBA" id="ARBA00006541"/>
    </source>
</evidence>
<dbReference type="Pfam" id="PF08125">
    <property type="entry name" value="Mannitol_dh_C"/>
    <property type="match status" value="1"/>
</dbReference>
<dbReference type="InterPro" id="IPR023027">
    <property type="entry name" value="Mannitol_DH_CS"/>
</dbReference>
<dbReference type="PRINTS" id="PR00084">
    <property type="entry name" value="MTLDHDRGNASE"/>
</dbReference>
<keyword evidence="3" id="KW-0520">NAD</keyword>
<dbReference type="EC" id="1.1.1.67" evidence="4"/>
<gene>
    <name evidence="8" type="ORF">GPM918_LOCUS20821</name>
    <name evidence="9" type="ORF">SRO942_LOCUS20818</name>
</gene>
<reference evidence="8" key="1">
    <citation type="submission" date="2021-02" db="EMBL/GenBank/DDBJ databases">
        <authorList>
            <person name="Nowell W R."/>
        </authorList>
    </citation>
    <scope>NUCLEOTIDE SEQUENCE</scope>
</reference>
<evidence type="ECO:0000256" key="3">
    <source>
        <dbReference type="ARBA" id="ARBA00023027"/>
    </source>
</evidence>
<evidence type="ECO:0000313" key="9">
    <source>
        <dbReference type="EMBL" id="CAF3907355.1"/>
    </source>
</evidence>
<proteinExistence type="inferred from homology"/>
<dbReference type="PANTHER" id="PTHR43362">
    <property type="entry name" value="MANNITOL DEHYDROGENASE DSF1-RELATED"/>
    <property type="match status" value="1"/>
</dbReference>
<dbReference type="AlphaFoldDB" id="A0A814S671"/>
<dbReference type="GO" id="GO:0050086">
    <property type="term" value="F:mannitol 2-dehydrogenase activity"/>
    <property type="evidence" value="ECO:0007669"/>
    <property type="project" value="UniProtKB-EC"/>
</dbReference>
<evidence type="ECO:0000313" key="10">
    <source>
        <dbReference type="Proteomes" id="UP000663829"/>
    </source>
</evidence>
<dbReference type="GO" id="GO:0019594">
    <property type="term" value="P:mannitol metabolic process"/>
    <property type="evidence" value="ECO:0007669"/>
    <property type="project" value="InterPro"/>
</dbReference>
<dbReference type="PANTHER" id="PTHR43362:SF1">
    <property type="entry name" value="MANNITOL DEHYDROGENASE 2-RELATED"/>
    <property type="match status" value="1"/>
</dbReference>
<dbReference type="EMBL" id="CAJNOQ010006676">
    <property type="protein sequence ID" value="CAF1143732.1"/>
    <property type="molecule type" value="Genomic_DNA"/>
</dbReference>
<dbReference type="InterPro" id="IPR013328">
    <property type="entry name" value="6PGD_dom2"/>
</dbReference>